<proteinExistence type="predicted"/>
<accession>A0A9Q3JW41</accession>
<protein>
    <recommendedName>
        <fullName evidence="2">Integrase catalytic domain-containing protein</fullName>
    </recommendedName>
</protein>
<evidence type="ECO:0000313" key="4">
    <source>
        <dbReference type="Proteomes" id="UP000765509"/>
    </source>
</evidence>
<dbReference type="EMBL" id="AVOT02082855">
    <property type="protein sequence ID" value="MBW0568555.1"/>
    <property type="molecule type" value="Genomic_DNA"/>
</dbReference>
<sequence>MDTSLLLWNRVISHTALFKNIISDRDPKFTYLLWTNLHRFFMIKLSFSTAYHPEIDGLAERIMLNLEDMIRRFFAYGLEFKDSYGFTHDWFTLLSALELAYKT</sequence>
<dbReference type="GO" id="GO:0003723">
    <property type="term" value="F:RNA binding"/>
    <property type="evidence" value="ECO:0007669"/>
    <property type="project" value="UniProtKB-KW"/>
</dbReference>
<feature type="domain" description="Integrase catalytic" evidence="2">
    <location>
        <begin position="1"/>
        <end position="103"/>
    </location>
</feature>
<dbReference type="Proteomes" id="UP000765509">
    <property type="component" value="Unassembled WGS sequence"/>
</dbReference>
<dbReference type="SUPFAM" id="SSF53098">
    <property type="entry name" value="Ribonuclease H-like"/>
    <property type="match status" value="1"/>
</dbReference>
<keyword evidence="1" id="KW-0694">RNA-binding</keyword>
<dbReference type="OrthoDB" id="2273864at2759"/>
<dbReference type="InterPro" id="IPR012337">
    <property type="entry name" value="RNaseH-like_sf"/>
</dbReference>
<name>A0A9Q3JW41_9BASI</name>
<dbReference type="InterPro" id="IPR001584">
    <property type="entry name" value="Integrase_cat-core"/>
</dbReference>
<evidence type="ECO:0000259" key="2">
    <source>
        <dbReference type="PROSITE" id="PS50994"/>
    </source>
</evidence>
<dbReference type="InterPro" id="IPR036397">
    <property type="entry name" value="RNaseH_sf"/>
</dbReference>
<dbReference type="Gene3D" id="3.30.420.10">
    <property type="entry name" value="Ribonuclease H-like superfamily/Ribonuclease H"/>
    <property type="match status" value="1"/>
</dbReference>
<dbReference type="PROSITE" id="PS50994">
    <property type="entry name" value="INTEGRASE"/>
    <property type="match status" value="1"/>
</dbReference>
<keyword evidence="4" id="KW-1185">Reference proteome</keyword>
<dbReference type="GO" id="GO:0015074">
    <property type="term" value="P:DNA integration"/>
    <property type="evidence" value="ECO:0007669"/>
    <property type="project" value="InterPro"/>
</dbReference>
<reference evidence="3" key="1">
    <citation type="submission" date="2021-03" db="EMBL/GenBank/DDBJ databases">
        <title>Draft genome sequence of rust myrtle Austropuccinia psidii MF-1, a brazilian biotype.</title>
        <authorList>
            <person name="Quecine M.C."/>
            <person name="Pachon D.M.R."/>
            <person name="Bonatelli M.L."/>
            <person name="Correr F.H."/>
            <person name="Franceschini L.M."/>
            <person name="Leite T.F."/>
            <person name="Margarido G.R.A."/>
            <person name="Almeida C.A."/>
            <person name="Ferrarezi J.A."/>
            <person name="Labate C.A."/>
        </authorList>
    </citation>
    <scope>NUCLEOTIDE SEQUENCE</scope>
    <source>
        <strain evidence="3">MF-1</strain>
    </source>
</reference>
<organism evidence="3 4">
    <name type="scientific">Austropuccinia psidii MF-1</name>
    <dbReference type="NCBI Taxonomy" id="1389203"/>
    <lineage>
        <taxon>Eukaryota</taxon>
        <taxon>Fungi</taxon>
        <taxon>Dikarya</taxon>
        <taxon>Basidiomycota</taxon>
        <taxon>Pucciniomycotina</taxon>
        <taxon>Pucciniomycetes</taxon>
        <taxon>Pucciniales</taxon>
        <taxon>Sphaerophragmiaceae</taxon>
        <taxon>Austropuccinia</taxon>
    </lineage>
</organism>
<dbReference type="GO" id="GO:0005634">
    <property type="term" value="C:nucleus"/>
    <property type="evidence" value="ECO:0007669"/>
    <property type="project" value="UniProtKB-ARBA"/>
</dbReference>
<dbReference type="AlphaFoldDB" id="A0A9Q3JW41"/>
<comment type="caution">
    <text evidence="3">The sequence shown here is derived from an EMBL/GenBank/DDBJ whole genome shotgun (WGS) entry which is preliminary data.</text>
</comment>
<evidence type="ECO:0000256" key="1">
    <source>
        <dbReference type="ARBA" id="ARBA00022884"/>
    </source>
</evidence>
<evidence type="ECO:0000313" key="3">
    <source>
        <dbReference type="EMBL" id="MBW0568555.1"/>
    </source>
</evidence>
<gene>
    <name evidence="3" type="ORF">O181_108270</name>
</gene>